<keyword evidence="9" id="KW-1185">Reference proteome</keyword>
<organism evidence="8 9">
    <name type="scientific">Bathycoccus prasinos</name>
    <dbReference type="NCBI Taxonomy" id="41875"/>
    <lineage>
        <taxon>Eukaryota</taxon>
        <taxon>Viridiplantae</taxon>
        <taxon>Chlorophyta</taxon>
        <taxon>Mamiellophyceae</taxon>
        <taxon>Mamiellales</taxon>
        <taxon>Bathycoccaceae</taxon>
        <taxon>Bathycoccus</taxon>
    </lineage>
</organism>
<dbReference type="PANTHER" id="PTHR28630:SF31">
    <property type="entry name" value="PEROXIREDOXIN-LIKE 2A"/>
    <property type="match status" value="1"/>
</dbReference>
<dbReference type="KEGG" id="bpg:Bathy10g03260"/>
<evidence type="ECO:0000313" key="8">
    <source>
        <dbReference type="EMBL" id="CCO18193.1"/>
    </source>
</evidence>
<dbReference type="GeneID" id="19013401"/>
<reference evidence="8 9" key="1">
    <citation type="submission" date="2011-10" db="EMBL/GenBank/DDBJ databases">
        <authorList>
            <person name="Genoscope - CEA"/>
        </authorList>
    </citation>
    <scope>NUCLEOTIDE SEQUENCE [LARGE SCALE GENOMIC DNA]</scope>
    <source>
        <strain evidence="8 9">RCC 1105</strain>
    </source>
</reference>
<name>K8F9A3_9CHLO</name>
<dbReference type="OrthoDB" id="40334at2759"/>
<dbReference type="RefSeq" id="XP_007510660.1">
    <property type="nucleotide sequence ID" value="XM_007510598.1"/>
</dbReference>
<evidence type="ECO:0000256" key="6">
    <source>
        <dbReference type="ARBA" id="ARBA00032058"/>
    </source>
</evidence>
<accession>K8F9A3</accession>
<dbReference type="Proteomes" id="UP000198341">
    <property type="component" value="Chromosome 10"/>
</dbReference>
<evidence type="ECO:0000256" key="2">
    <source>
        <dbReference type="ARBA" id="ARBA00022490"/>
    </source>
</evidence>
<dbReference type="GO" id="GO:0005737">
    <property type="term" value="C:cytoplasm"/>
    <property type="evidence" value="ECO:0007669"/>
    <property type="project" value="UniProtKB-SubCell"/>
</dbReference>
<dbReference type="eggNOG" id="KOG4498">
    <property type="taxonomic scope" value="Eukaryota"/>
</dbReference>
<keyword evidence="3" id="KW-0676">Redox-active center</keyword>
<sequence length="121" mass="13846">MEFSRDFWKSEEKLHLDETKAFFRAVSGGVLKRSSLFLTLINPVKMYKIVQNFKSIGERTPRNNLNGEGLIMGGLMVFKEGGEIVYSHREKEWGDCAPIEEVLEAAKAANKTHRELKERSV</sequence>
<protein>
    <recommendedName>
        <fullName evidence="5">Peroxiredoxin-like 2A</fullName>
    </recommendedName>
    <alternativeName>
        <fullName evidence="7">Peroxiredoxin-like 2 activated in M-CSF stimulated monocytes</fullName>
    </alternativeName>
    <alternativeName>
        <fullName evidence="6">Redox-regulatory protein FAM213A</fullName>
    </alternativeName>
</protein>
<comment type="similarity">
    <text evidence="4">Belongs to the peroxiredoxin-like PRXL2 family. PRXL2A subfamily.</text>
</comment>
<dbReference type="InterPro" id="IPR032801">
    <property type="entry name" value="PXL2A/B/C"/>
</dbReference>
<dbReference type="PANTHER" id="PTHR28630">
    <property type="match status" value="1"/>
</dbReference>
<gene>
    <name evidence="8" type="ordered locus">Bathy10g03260</name>
</gene>
<evidence type="ECO:0000256" key="3">
    <source>
        <dbReference type="ARBA" id="ARBA00023284"/>
    </source>
</evidence>
<dbReference type="AlphaFoldDB" id="K8F9A3"/>
<keyword evidence="2" id="KW-0963">Cytoplasm</keyword>
<dbReference type="EMBL" id="FO082269">
    <property type="protein sequence ID" value="CCO18193.1"/>
    <property type="molecule type" value="Genomic_DNA"/>
</dbReference>
<evidence type="ECO:0000256" key="1">
    <source>
        <dbReference type="ARBA" id="ARBA00004496"/>
    </source>
</evidence>
<evidence type="ECO:0000256" key="5">
    <source>
        <dbReference type="ARBA" id="ARBA00023849"/>
    </source>
</evidence>
<comment type="subcellular location">
    <subcellularLocation>
        <location evidence="1">Cytoplasm</location>
    </subcellularLocation>
</comment>
<evidence type="ECO:0000256" key="4">
    <source>
        <dbReference type="ARBA" id="ARBA00023787"/>
    </source>
</evidence>
<proteinExistence type="inferred from homology"/>
<evidence type="ECO:0000313" key="9">
    <source>
        <dbReference type="Proteomes" id="UP000198341"/>
    </source>
</evidence>
<evidence type="ECO:0000256" key="7">
    <source>
        <dbReference type="ARBA" id="ARBA00032129"/>
    </source>
</evidence>
<dbReference type="Pfam" id="PF13911">
    <property type="entry name" value="AhpC-TSA_2"/>
    <property type="match status" value="1"/>
</dbReference>